<gene>
    <name evidence="7" type="ORF">A2871_03325</name>
</gene>
<dbReference type="AlphaFoldDB" id="A0A1F5ITE7"/>
<keyword evidence="3 5" id="KW-1133">Transmembrane helix</keyword>
<dbReference type="Pfam" id="PF04932">
    <property type="entry name" value="Wzy_C"/>
    <property type="match status" value="1"/>
</dbReference>
<feature type="transmembrane region" description="Helical" evidence="5">
    <location>
        <begin position="314"/>
        <end position="338"/>
    </location>
</feature>
<organism evidence="7 8">
    <name type="scientific">Candidatus Daviesbacteria bacterium RIFCSPHIGHO2_01_FULL_41_23</name>
    <dbReference type="NCBI Taxonomy" id="1797764"/>
    <lineage>
        <taxon>Bacteria</taxon>
        <taxon>Candidatus Daviesiibacteriota</taxon>
    </lineage>
</organism>
<evidence type="ECO:0000256" key="5">
    <source>
        <dbReference type="SAM" id="Phobius"/>
    </source>
</evidence>
<protein>
    <recommendedName>
        <fullName evidence="6">O-antigen ligase-related domain-containing protein</fullName>
    </recommendedName>
</protein>
<evidence type="ECO:0000256" key="3">
    <source>
        <dbReference type="ARBA" id="ARBA00022989"/>
    </source>
</evidence>
<sequence>MDIYSWILTLAIISGQLIKVPLSGNAGITILDLVVAILCILGIFKLRFRLKKPPLFIKGAIVFIAVAILSLFATPLHLQLWEYLTSFLYTIRFSAYIFLGWIIFSGAFPKLQRSIPRILILSGLNLAVLGLLQFIFLPDLGPLAKDGWDPHYFRTVSTFLDPNFAGAFFALTLVLIFQKLAIAKKWKIFFFLIIYSALLTTFSRGAYLAFLTSFMTFSFLRKSLKLGIISLVLFLGLLLGFSLYQKSVALPRGIDRTQSAEFRLSTWQQGGSLFQLHPVLGVGFNAYRYAIAQYNLGDSEFLTSRGASTNDSSLLFVLATTGILGFAGILFFIFSTVWTNKYNFLLIAGILGLTVQSFFANTLFYPFILIWIILALVKLTKDD</sequence>
<evidence type="ECO:0000256" key="2">
    <source>
        <dbReference type="ARBA" id="ARBA00022692"/>
    </source>
</evidence>
<dbReference type="InterPro" id="IPR051533">
    <property type="entry name" value="WaaL-like"/>
</dbReference>
<dbReference type="PANTHER" id="PTHR37422:SF23">
    <property type="entry name" value="TEICHURONIC ACID BIOSYNTHESIS PROTEIN TUAE"/>
    <property type="match status" value="1"/>
</dbReference>
<dbReference type="InterPro" id="IPR007016">
    <property type="entry name" value="O-antigen_ligase-rel_domated"/>
</dbReference>
<dbReference type="Proteomes" id="UP000176336">
    <property type="component" value="Unassembled WGS sequence"/>
</dbReference>
<feature type="transmembrane region" description="Helical" evidence="5">
    <location>
        <begin position="26"/>
        <end position="44"/>
    </location>
</feature>
<comment type="caution">
    <text evidence="7">The sequence shown here is derived from an EMBL/GenBank/DDBJ whole genome shotgun (WGS) entry which is preliminary data.</text>
</comment>
<feature type="transmembrane region" description="Helical" evidence="5">
    <location>
        <begin position="344"/>
        <end position="377"/>
    </location>
</feature>
<comment type="subcellular location">
    <subcellularLocation>
        <location evidence="1">Membrane</location>
        <topology evidence="1">Multi-pass membrane protein</topology>
    </subcellularLocation>
</comment>
<evidence type="ECO:0000259" key="6">
    <source>
        <dbReference type="Pfam" id="PF04932"/>
    </source>
</evidence>
<accession>A0A1F5ITE7</accession>
<dbReference type="GO" id="GO:0016020">
    <property type="term" value="C:membrane"/>
    <property type="evidence" value="ECO:0007669"/>
    <property type="project" value="UniProtKB-SubCell"/>
</dbReference>
<evidence type="ECO:0000313" key="8">
    <source>
        <dbReference type="Proteomes" id="UP000176336"/>
    </source>
</evidence>
<keyword evidence="4 5" id="KW-0472">Membrane</keyword>
<feature type="transmembrane region" description="Helical" evidence="5">
    <location>
        <begin position="156"/>
        <end position="177"/>
    </location>
</feature>
<feature type="transmembrane region" description="Helical" evidence="5">
    <location>
        <begin position="226"/>
        <end position="244"/>
    </location>
</feature>
<keyword evidence="2 5" id="KW-0812">Transmembrane</keyword>
<feature type="domain" description="O-antigen ligase-related" evidence="6">
    <location>
        <begin position="190"/>
        <end position="329"/>
    </location>
</feature>
<feature type="transmembrane region" description="Helical" evidence="5">
    <location>
        <begin position="86"/>
        <end position="106"/>
    </location>
</feature>
<feature type="transmembrane region" description="Helical" evidence="5">
    <location>
        <begin position="56"/>
        <end position="74"/>
    </location>
</feature>
<evidence type="ECO:0000313" key="7">
    <source>
        <dbReference type="EMBL" id="OGE19664.1"/>
    </source>
</evidence>
<reference evidence="7 8" key="1">
    <citation type="journal article" date="2016" name="Nat. Commun.">
        <title>Thousands of microbial genomes shed light on interconnected biogeochemical processes in an aquifer system.</title>
        <authorList>
            <person name="Anantharaman K."/>
            <person name="Brown C.T."/>
            <person name="Hug L.A."/>
            <person name="Sharon I."/>
            <person name="Castelle C.J."/>
            <person name="Probst A.J."/>
            <person name="Thomas B.C."/>
            <person name="Singh A."/>
            <person name="Wilkins M.J."/>
            <person name="Karaoz U."/>
            <person name="Brodie E.L."/>
            <person name="Williams K.H."/>
            <person name="Hubbard S.S."/>
            <person name="Banfield J.F."/>
        </authorList>
    </citation>
    <scope>NUCLEOTIDE SEQUENCE [LARGE SCALE GENOMIC DNA]</scope>
</reference>
<feature type="transmembrane region" description="Helical" evidence="5">
    <location>
        <begin position="118"/>
        <end position="136"/>
    </location>
</feature>
<name>A0A1F5ITE7_9BACT</name>
<evidence type="ECO:0000256" key="1">
    <source>
        <dbReference type="ARBA" id="ARBA00004141"/>
    </source>
</evidence>
<proteinExistence type="predicted"/>
<feature type="transmembrane region" description="Helical" evidence="5">
    <location>
        <begin position="189"/>
        <end position="220"/>
    </location>
</feature>
<dbReference type="PANTHER" id="PTHR37422">
    <property type="entry name" value="TEICHURONIC ACID BIOSYNTHESIS PROTEIN TUAE"/>
    <property type="match status" value="1"/>
</dbReference>
<evidence type="ECO:0000256" key="4">
    <source>
        <dbReference type="ARBA" id="ARBA00023136"/>
    </source>
</evidence>
<dbReference type="EMBL" id="MFCR01000002">
    <property type="protein sequence ID" value="OGE19664.1"/>
    <property type="molecule type" value="Genomic_DNA"/>
</dbReference>